<dbReference type="AlphaFoldDB" id="A0A4U5M6T8"/>
<dbReference type="Proteomes" id="UP000298663">
    <property type="component" value="Unassembled WGS sequence"/>
</dbReference>
<comment type="caution">
    <text evidence="1">The sequence shown here is derived from an EMBL/GenBank/DDBJ whole genome shotgun (WGS) entry which is preliminary data.</text>
</comment>
<reference evidence="1 2" key="1">
    <citation type="journal article" date="2015" name="Genome Biol.">
        <title>Comparative genomics of Steinernema reveals deeply conserved gene regulatory networks.</title>
        <authorList>
            <person name="Dillman A.R."/>
            <person name="Macchietto M."/>
            <person name="Porter C.F."/>
            <person name="Rogers A."/>
            <person name="Williams B."/>
            <person name="Antoshechkin I."/>
            <person name="Lee M.M."/>
            <person name="Goodwin Z."/>
            <person name="Lu X."/>
            <person name="Lewis E.E."/>
            <person name="Goodrich-Blair H."/>
            <person name="Stock S.P."/>
            <person name="Adams B.J."/>
            <person name="Sternberg P.W."/>
            <person name="Mortazavi A."/>
        </authorList>
    </citation>
    <scope>NUCLEOTIDE SEQUENCE [LARGE SCALE GENOMIC DNA]</scope>
    <source>
        <strain evidence="1 2">ALL</strain>
    </source>
</reference>
<name>A0A4U5M6T8_STECR</name>
<protein>
    <submittedName>
        <fullName evidence="1">Uncharacterized protein</fullName>
    </submittedName>
</protein>
<dbReference type="EMBL" id="AZBU02000009">
    <property type="protein sequence ID" value="TKR64599.1"/>
    <property type="molecule type" value="Genomic_DNA"/>
</dbReference>
<sequence>MLSEIPSSLCLIKSFDTKENFKDIVKLALAPFIHKGFMVNSILVTSSLTTSNPQLCKVHLESDSWPEEVDNILKTLDAAVSANWNSAGHYICMCT</sequence>
<proteinExistence type="predicted"/>
<organism evidence="1 2">
    <name type="scientific">Steinernema carpocapsae</name>
    <name type="common">Entomopathogenic nematode</name>
    <dbReference type="NCBI Taxonomy" id="34508"/>
    <lineage>
        <taxon>Eukaryota</taxon>
        <taxon>Metazoa</taxon>
        <taxon>Ecdysozoa</taxon>
        <taxon>Nematoda</taxon>
        <taxon>Chromadorea</taxon>
        <taxon>Rhabditida</taxon>
        <taxon>Tylenchina</taxon>
        <taxon>Panagrolaimomorpha</taxon>
        <taxon>Strongyloidoidea</taxon>
        <taxon>Steinernematidae</taxon>
        <taxon>Steinernema</taxon>
    </lineage>
</organism>
<evidence type="ECO:0000313" key="1">
    <source>
        <dbReference type="EMBL" id="TKR64599.1"/>
    </source>
</evidence>
<accession>A0A4U5M6T8</accession>
<evidence type="ECO:0000313" key="2">
    <source>
        <dbReference type="Proteomes" id="UP000298663"/>
    </source>
</evidence>
<keyword evidence="2" id="KW-1185">Reference proteome</keyword>
<gene>
    <name evidence="1" type="ORF">L596_025102</name>
</gene>
<reference evidence="1 2" key="2">
    <citation type="journal article" date="2019" name="G3 (Bethesda)">
        <title>Hybrid Assembly of the Genome of the Entomopathogenic Nematode Steinernema carpocapsae Identifies the X-Chromosome.</title>
        <authorList>
            <person name="Serra L."/>
            <person name="Macchietto M."/>
            <person name="Macias-Munoz A."/>
            <person name="McGill C.J."/>
            <person name="Rodriguez I.M."/>
            <person name="Rodriguez B."/>
            <person name="Murad R."/>
            <person name="Mortazavi A."/>
        </authorList>
    </citation>
    <scope>NUCLEOTIDE SEQUENCE [LARGE SCALE GENOMIC DNA]</scope>
    <source>
        <strain evidence="1 2">ALL</strain>
    </source>
</reference>